<proteinExistence type="predicted"/>
<keyword evidence="1" id="KW-0812">Transmembrane</keyword>
<gene>
    <name evidence="2" type="ORF">SK3146_03200</name>
</gene>
<dbReference type="PANTHER" id="PTHR34351:SF2">
    <property type="entry name" value="DUF58 DOMAIN-CONTAINING PROTEIN"/>
    <property type="match status" value="1"/>
</dbReference>
<name>A0ABY4RPG9_9BACL</name>
<protein>
    <recommendedName>
        <fullName evidence="4">DUF58 domain-containing protein</fullName>
    </recommendedName>
</protein>
<organism evidence="2 3">
    <name type="scientific">Paenibacillus konkukensis</name>
    <dbReference type="NCBI Taxonomy" id="2020716"/>
    <lineage>
        <taxon>Bacteria</taxon>
        <taxon>Bacillati</taxon>
        <taxon>Bacillota</taxon>
        <taxon>Bacilli</taxon>
        <taxon>Bacillales</taxon>
        <taxon>Paenibacillaceae</taxon>
        <taxon>Paenibacillus</taxon>
    </lineage>
</organism>
<dbReference type="RefSeq" id="WP_249865945.1">
    <property type="nucleotide sequence ID" value="NZ_CP027059.1"/>
</dbReference>
<dbReference type="Proteomes" id="UP001057134">
    <property type="component" value="Chromosome"/>
</dbReference>
<reference evidence="2" key="2">
    <citation type="journal article" date="2021" name="J Anim Sci Technol">
        <title>Complete genome sequence of Paenibacillus konkukensis sp. nov. SK3146 as a potential probiotic strain.</title>
        <authorList>
            <person name="Jung H.I."/>
            <person name="Park S."/>
            <person name="Niu K.M."/>
            <person name="Lee S.W."/>
            <person name="Kothari D."/>
            <person name="Yi K.J."/>
            <person name="Kim S.K."/>
        </authorList>
    </citation>
    <scope>NUCLEOTIDE SEQUENCE</scope>
    <source>
        <strain evidence="2">SK3146</strain>
    </source>
</reference>
<reference evidence="2" key="1">
    <citation type="submission" date="2018-02" db="EMBL/GenBank/DDBJ databases">
        <authorList>
            <person name="Kim S.-K."/>
            <person name="Jung H.-I."/>
            <person name="Lee S.-W."/>
        </authorList>
    </citation>
    <scope>NUCLEOTIDE SEQUENCE</scope>
    <source>
        <strain evidence="2">SK3146</strain>
    </source>
</reference>
<feature type="transmembrane region" description="Helical" evidence="1">
    <location>
        <begin position="33"/>
        <end position="51"/>
    </location>
</feature>
<evidence type="ECO:0000313" key="3">
    <source>
        <dbReference type="Proteomes" id="UP001057134"/>
    </source>
</evidence>
<evidence type="ECO:0000256" key="1">
    <source>
        <dbReference type="SAM" id="Phobius"/>
    </source>
</evidence>
<keyword evidence="3" id="KW-1185">Reference proteome</keyword>
<keyword evidence="1" id="KW-1133">Transmembrane helix</keyword>
<sequence length="410" mass="44587">MANVFKLLWMLGCWAGCWYWAAAYGGRSAWICFYGMSTLLLYITLGCIGWSRPVRVERLQQQLRCWSGDPVELPVRLRFGGRVLPLGWLLVEQRWTHTGTGEPLWLRDIVTPVFSGSAEARLRVPSLPRGLYVLEASSVTASDVFGLLRIRRRIKAGRQQLLVLPKPLPLPAAAEGAGEEHPRLKPQLQRQAASPLVYGTRPYAPGDPLNRVHWRSTARAGALRAKESEQPGADRLLVCLDAAMGVPNAEAFGTAVRAAAGLAQRGLQLGLTVRLAVTDRQGRTAEARGRERLAELLELLALVPCDGDRPFAASVQREALHAGPWAGVAIVTAQPDEQLLKLAYRLRERAVHLVYVHGRGSDPAAVQQWKRQAEAVGCRFTAVTADSRYAAEGGEGYGAEAGQTAAAAGA</sequence>
<evidence type="ECO:0000313" key="2">
    <source>
        <dbReference type="EMBL" id="UQZ83988.1"/>
    </source>
</evidence>
<evidence type="ECO:0008006" key="4">
    <source>
        <dbReference type="Google" id="ProtNLM"/>
    </source>
</evidence>
<accession>A0ABY4RPG9</accession>
<dbReference type="EMBL" id="CP027059">
    <property type="protein sequence ID" value="UQZ83988.1"/>
    <property type="molecule type" value="Genomic_DNA"/>
</dbReference>
<keyword evidence="1" id="KW-0472">Membrane</keyword>
<dbReference type="PANTHER" id="PTHR34351">
    <property type="entry name" value="SLR1927 PROTEIN-RELATED"/>
    <property type="match status" value="1"/>
</dbReference>